<organism evidence="1">
    <name type="scientific">marine sediment metagenome</name>
    <dbReference type="NCBI Taxonomy" id="412755"/>
    <lineage>
        <taxon>unclassified sequences</taxon>
        <taxon>metagenomes</taxon>
        <taxon>ecological metagenomes</taxon>
    </lineage>
</organism>
<dbReference type="Gene3D" id="2.20.25.10">
    <property type="match status" value="1"/>
</dbReference>
<gene>
    <name evidence="1" type="ORF">S06H3_50846</name>
</gene>
<name>X1PPS7_9ZZZZ</name>
<dbReference type="AlphaFoldDB" id="X1PPS7"/>
<proteinExistence type="predicted"/>
<protein>
    <submittedName>
        <fullName evidence="1">Uncharacterized protein</fullName>
    </submittedName>
</protein>
<sequence>MENPKIPLQNCPQCGSCGVTEIKRQWEEDDLSIHMPLIGYYECENCHHTWTLILAKKNSLVTPII</sequence>
<dbReference type="EMBL" id="BARV01032222">
    <property type="protein sequence ID" value="GAI32889.1"/>
    <property type="molecule type" value="Genomic_DNA"/>
</dbReference>
<evidence type="ECO:0000313" key="1">
    <source>
        <dbReference type="EMBL" id="GAI32889.1"/>
    </source>
</evidence>
<comment type="caution">
    <text evidence="1">The sequence shown here is derived from an EMBL/GenBank/DDBJ whole genome shotgun (WGS) entry which is preliminary data.</text>
</comment>
<reference evidence="1" key="1">
    <citation type="journal article" date="2014" name="Front. Microbiol.">
        <title>High frequency of phylogenetically diverse reductive dehalogenase-homologous genes in deep subseafloor sedimentary metagenomes.</title>
        <authorList>
            <person name="Kawai M."/>
            <person name="Futagami T."/>
            <person name="Toyoda A."/>
            <person name="Takaki Y."/>
            <person name="Nishi S."/>
            <person name="Hori S."/>
            <person name="Arai W."/>
            <person name="Tsubouchi T."/>
            <person name="Morono Y."/>
            <person name="Uchiyama I."/>
            <person name="Ito T."/>
            <person name="Fujiyama A."/>
            <person name="Inagaki F."/>
            <person name="Takami H."/>
        </authorList>
    </citation>
    <scope>NUCLEOTIDE SEQUENCE</scope>
    <source>
        <strain evidence="1">Expedition CK06-06</strain>
    </source>
</reference>
<accession>X1PPS7</accession>